<dbReference type="RefSeq" id="WP_043845600.1">
    <property type="nucleotide sequence ID" value="NZ_AQQW01000009.1"/>
</dbReference>
<dbReference type="InterPro" id="IPR045519">
    <property type="entry name" value="DUF6476"/>
</dbReference>
<proteinExistence type="predicted"/>
<evidence type="ECO:0000313" key="3">
    <source>
        <dbReference type="Proteomes" id="UP000019063"/>
    </source>
</evidence>
<dbReference type="Pfam" id="PF20082">
    <property type="entry name" value="DUF6476"/>
    <property type="match status" value="1"/>
</dbReference>
<feature type="transmembrane region" description="Helical" evidence="1">
    <location>
        <begin position="15"/>
        <end position="40"/>
    </location>
</feature>
<keyword evidence="1" id="KW-1133">Transmembrane helix</keyword>
<name>W4HGY2_9RHOB</name>
<dbReference type="Proteomes" id="UP000019063">
    <property type="component" value="Unassembled WGS sequence"/>
</dbReference>
<dbReference type="AlphaFoldDB" id="W4HGY2"/>
<accession>W4HGY2</accession>
<sequence length="104" mass="11253">MDDTPDPAPSPDVKFLKWLVTTLAAVMICGVLAVVIVLVIRLRPTPPPLPSEITLPGGARATAVTQGDDWIAIVTEAEEILVYDRLTGRLRQRVQIAPQDAATR</sequence>
<protein>
    <submittedName>
        <fullName evidence="2">Uncharacterized protein</fullName>
    </submittedName>
</protein>
<evidence type="ECO:0000256" key="1">
    <source>
        <dbReference type="SAM" id="Phobius"/>
    </source>
</evidence>
<keyword evidence="1" id="KW-0812">Transmembrane</keyword>
<keyword evidence="3" id="KW-1185">Reference proteome</keyword>
<dbReference type="eggNOG" id="ENOG5032ZZI">
    <property type="taxonomic scope" value="Bacteria"/>
</dbReference>
<gene>
    <name evidence="2" type="ORF">ATO8_15137</name>
</gene>
<evidence type="ECO:0000313" key="2">
    <source>
        <dbReference type="EMBL" id="ETW12012.1"/>
    </source>
</evidence>
<dbReference type="EMBL" id="AQQW01000009">
    <property type="protein sequence ID" value="ETW12012.1"/>
    <property type="molecule type" value="Genomic_DNA"/>
</dbReference>
<dbReference type="STRING" id="1379903.ATO8_15137"/>
<keyword evidence="1" id="KW-0472">Membrane</keyword>
<comment type="caution">
    <text evidence="2">The sequence shown here is derived from an EMBL/GenBank/DDBJ whole genome shotgun (WGS) entry which is preliminary data.</text>
</comment>
<reference evidence="2 3" key="1">
    <citation type="journal article" date="2014" name="Antonie Van Leeuwenhoek">
        <title>Roseivivax atlanticus sp. nov., isolated from surface seawater of the Atlantic Ocean.</title>
        <authorList>
            <person name="Li G."/>
            <person name="Lai Q."/>
            <person name="Liu X."/>
            <person name="Sun F."/>
            <person name="Shao Z."/>
        </authorList>
    </citation>
    <scope>NUCLEOTIDE SEQUENCE [LARGE SCALE GENOMIC DNA]</scope>
    <source>
        <strain evidence="2 3">22II-s10s</strain>
    </source>
</reference>
<organism evidence="2 3">
    <name type="scientific">Roseivivax marinus</name>
    <dbReference type="NCBI Taxonomy" id="1379903"/>
    <lineage>
        <taxon>Bacteria</taxon>
        <taxon>Pseudomonadati</taxon>
        <taxon>Pseudomonadota</taxon>
        <taxon>Alphaproteobacteria</taxon>
        <taxon>Rhodobacterales</taxon>
        <taxon>Roseobacteraceae</taxon>
        <taxon>Roseivivax</taxon>
    </lineage>
</organism>
<dbReference type="PATRIC" id="fig|1317118.6.peg.3116"/>